<dbReference type="AlphaFoldDB" id="A0A0N1IP36"/>
<feature type="compositionally biased region" description="Basic and acidic residues" evidence="1">
    <location>
        <begin position="98"/>
        <end position="108"/>
    </location>
</feature>
<dbReference type="InParanoid" id="A0A0N1IP36"/>
<evidence type="ECO:0000256" key="1">
    <source>
        <dbReference type="SAM" id="MobiDB-lite"/>
    </source>
</evidence>
<feature type="region of interest" description="Disordered" evidence="1">
    <location>
        <begin position="132"/>
        <end position="157"/>
    </location>
</feature>
<dbReference type="STRING" id="76193.A0A0N1IP36"/>
<keyword evidence="3" id="KW-1185">Reference proteome</keyword>
<dbReference type="EMBL" id="KQ460786">
    <property type="protein sequence ID" value="KPJ12196.1"/>
    <property type="molecule type" value="Genomic_DNA"/>
</dbReference>
<name>A0A0N1IP36_PAPMA</name>
<gene>
    <name evidence="2" type="ORF">RR48_02479</name>
</gene>
<evidence type="ECO:0000313" key="3">
    <source>
        <dbReference type="Proteomes" id="UP000053240"/>
    </source>
</evidence>
<evidence type="ECO:0000313" key="2">
    <source>
        <dbReference type="EMBL" id="KPJ12196.1"/>
    </source>
</evidence>
<organism evidence="2 3">
    <name type="scientific">Papilio machaon</name>
    <name type="common">Old World swallowtail butterfly</name>
    <dbReference type="NCBI Taxonomy" id="76193"/>
    <lineage>
        <taxon>Eukaryota</taxon>
        <taxon>Metazoa</taxon>
        <taxon>Ecdysozoa</taxon>
        <taxon>Arthropoda</taxon>
        <taxon>Hexapoda</taxon>
        <taxon>Insecta</taxon>
        <taxon>Pterygota</taxon>
        <taxon>Neoptera</taxon>
        <taxon>Endopterygota</taxon>
        <taxon>Lepidoptera</taxon>
        <taxon>Glossata</taxon>
        <taxon>Ditrysia</taxon>
        <taxon>Papilionoidea</taxon>
        <taxon>Papilionidae</taxon>
        <taxon>Papilioninae</taxon>
        <taxon>Papilio</taxon>
    </lineage>
</organism>
<reference evidence="2 3" key="1">
    <citation type="journal article" date="2015" name="Nat. Commun.">
        <title>Outbred genome sequencing and CRISPR/Cas9 gene editing in butterflies.</title>
        <authorList>
            <person name="Li X."/>
            <person name="Fan D."/>
            <person name="Zhang W."/>
            <person name="Liu G."/>
            <person name="Zhang L."/>
            <person name="Zhao L."/>
            <person name="Fang X."/>
            <person name="Chen L."/>
            <person name="Dong Y."/>
            <person name="Chen Y."/>
            <person name="Ding Y."/>
            <person name="Zhao R."/>
            <person name="Feng M."/>
            <person name="Zhu Y."/>
            <person name="Feng Y."/>
            <person name="Jiang X."/>
            <person name="Zhu D."/>
            <person name="Xiang H."/>
            <person name="Feng X."/>
            <person name="Li S."/>
            <person name="Wang J."/>
            <person name="Zhang G."/>
            <person name="Kronforst M.R."/>
            <person name="Wang W."/>
        </authorList>
    </citation>
    <scope>NUCLEOTIDE SEQUENCE [LARGE SCALE GENOMIC DNA]</scope>
    <source>
        <strain evidence="2">Ya'a_city_454_Pm</strain>
        <tissue evidence="2">Whole body</tissue>
    </source>
</reference>
<accession>A0A0N1IP36</accession>
<feature type="compositionally biased region" description="Basic residues" evidence="1">
    <location>
        <begin position="39"/>
        <end position="50"/>
    </location>
</feature>
<feature type="region of interest" description="Disordered" evidence="1">
    <location>
        <begin position="1"/>
        <end position="108"/>
    </location>
</feature>
<proteinExistence type="predicted"/>
<sequence length="203" mass="22199">MSGGGAGLMSCVREGSLEPPYRPPQHTSNGEGRTGRFLRGLRRMFRRRSAARTPHPDPDPKSSSTSELLDAEKHTRRKEGAYGSGLSVSHDSVFTGERSGDESGDERPGALGIAQVAASHRAELVAAVRRRGRGEYSDDEEDLGLPRSPPASPPTDKADKVCQNCRVLMKMQFLFLIHQICNKCYSAIYDCQNVTIVSLTHIC</sequence>
<dbReference type="Proteomes" id="UP000053240">
    <property type="component" value="Unassembled WGS sequence"/>
</dbReference>
<protein>
    <submittedName>
        <fullName evidence="2">Uncharacterized protein</fullName>
    </submittedName>
</protein>